<evidence type="ECO:0000313" key="3">
    <source>
        <dbReference type="Proteomes" id="UP000001095"/>
    </source>
</evidence>
<protein>
    <recommendedName>
        <fullName evidence="4">DUF5681 domain-containing protein</fullName>
    </recommendedName>
</protein>
<dbReference type="Proteomes" id="UP000001095">
    <property type="component" value="Unassembled WGS sequence"/>
</dbReference>
<dbReference type="RefSeq" id="WP_002712584.1">
    <property type="nucleotide sequence ID" value="NZ_KB375281.1"/>
</dbReference>
<gene>
    <name evidence="2" type="ORF">HMPREF9696_01718</name>
</gene>
<evidence type="ECO:0000256" key="1">
    <source>
        <dbReference type="SAM" id="MobiDB-lite"/>
    </source>
</evidence>
<keyword evidence="3" id="KW-1185">Reference proteome</keyword>
<reference evidence="2 3" key="1">
    <citation type="submission" date="2012-04" db="EMBL/GenBank/DDBJ databases">
        <title>The Genome Sequence of Afipia clevelandensis ATCC 49720.</title>
        <authorList>
            <consortium name="The Broad Institute Genome Sequencing Platform"/>
            <person name="Earl A."/>
            <person name="Ward D."/>
            <person name="Feldgarden M."/>
            <person name="Gevers D."/>
            <person name="Huys G."/>
            <person name="Walker B."/>
            <person name="Young S.K."/>
            <person name="Zeng Q."/>
            <person name="Gargeya S."/>
            <person name="Fitzgerald M."/>
            <person name="Haas B."/>
            <person name="Abouelleil A."/>
            <person name="Alvarado L."/>
            <person name="Arachchi H.M."/>
            <person name="Berlin A."/>
            <person name="Chapman S.B."/>
            <person name="Goldberg J."/>
            <person name="Griggs A."/>
            <person name="Gujja S."/>
            <person name="Hansen M."/>
            <person name="Howarth C."/>
            <person name="Imamovic A."/>
            <person name="Larimer J."/>
            <person name="McCowen C."/>
            <person name="Montmayeur A."/>
            <person name="Murphy C."/>
            <person name="Neiman D."/>
            <person name="Pearson M."/>
            <person name="Priest M."/>
            <person name="Roberts A."/>
            <person name="Saif S."/>
            <person name="Shea T."/>
            <person name="Sisk P."/>
            <person name="Sykes S."/>
            <person name="Wortman J."/>
            <person name="Nusbaum C."/>
            <person name="Birren B."/>
        </authorList>
    </citation>
    <scope>NUCLEOTIDE SEQUENCE [LARGE SCALE GENOMIC DNA]</scope>
    <source>
        <strain evidence="2 3">ATCC 49720</strain>
    </source>
</reference>
<evidence type="ECO:0008006" key="4">
    <source>
        <dbReference type="Google" id="ProtNLM"/>
    </source>
</evidence>
<dbReference type="HOGENOM" id="CLU_2103809_0_0_5"/>
<dbReference type="PATRIC" id="fig|883079.3.peg.1752"/>
<feature type="compositionally biased region" description="Basic and acidic residues" evidence="1">
    <location>
        <begin position="104"/>
        <end position="115"/>
    </location>
</feature>
<organism evidence="2 3">
    <name type="scientific">Afipia clevelandensis ATCC 49720</name>
    <dbReference type="NCBI Taxonomy" id="883079"/>
    <lineage>
        <taxon>Bacteria</taxon>
        <taxon>Pseudomonadati</taxon>
        <taxon>Pseudomonadota</taxon>
        <taxon>Alphaproteobacteria</taxon>
        <taxon>Hyphomicrobiales</taxon>
        <taxon>Nitrobacteraceae</taxon>
        <taxon>Afipia</taxon>
    </lineage>
</organism>
<sequence length="115" mass="12332">MAKAGRPKGAINKDKPFSEALRMELNAAGEDHKALRKIAAKVISMAENGDMQAINAIADRLDGKPAQESTVTFDDKREAADWSRAELVAFLNERRNGGSGATEADGRGPEPDSVH</sequence>
<accession>K8PHG8</accession>
<evidence type="ECO:0000313" key="2">
    <source>
        <dbReference type="EMBL" id="EKS37768.1"/>
    </source>
</evidence>
<name>K8PHG8_9BRAD</name>
<dbReference type="OrthoDB" id="9075at1033"/>
<dbReference type="EMBL" id="AGWY01000007">
    <property type="protein sequence ID" value="EKS37768.1"/>
    <property type="molecule type" value="Genomic_DNA"/>
</dbReference>
<comment type="caution">
    <text evidence="2">The sequence shown here is derived from an EMBL/GenBank/DDBJ whole genome shotgun (WGS) entry which is preliminary data.</text>
</comment>
<dbReference type="AlphaFoldDB" id="K8PHG8"/>
<feature type="region of interest" description="Disordered" evidence="1">
    <location>
        <begin position="92"/>
        <end position="115"/>
    </location>
</feature>
<proteinExistence type="predicted"/>